<organism evidence="2">
    <name type="scientific">freshwater metagenome</name>
    <dbReference type="NCBI Taxonomy" id="449393"/>
    <lineage>
        <taxon>unclassified sequences</taxon>
        <taxon>metagenomes</taxon>
        <taxon>ecological metagenomes</taxon>
    </lineage>
</organism>
<sequence length="81" mass="8723">MGVGHDLESKGREGLLVIGLTLNDDLAVTRLGSGNRGDIKWAWKVCNDRIEHGLNTLVLKRRPGQNGGELVSQSRATDSGL</sequence>
<protein>
    <submittedName>
        <fullName evidence="2">Unannotated protein</fullName>
    </submittedName>
</protein>
<dbReference type="EMBL" id="CAFABK010000011">
    <property type="protein sequence ID" value="CAB4824438.1"/>
    <property type="molecule type" value="Genomic_DNA"/>
</dbReference>
<dbReference type="AlphaFoldDB" id="A0A6J6ZV83"/>
<reference evidence="2" key="1">
    <citation type="submission" date="2020-05" db="EMBL/GenBank/DDBJ databases">
        <authorList>
            <person name="Chiriac C."/>
            <person name="Salcher M."/>
            <person name="Ghai R."/>
            <person name="Kavagutti S V."/>
        </authorList>
    </citation>
    <scope>NUCLEOTIDE SEQUENCE</scope>
</reference>
<gene>
    <name evidence="2" type="ORF">UFOPK3204_00380</name>
</gene>
<evidence type="ECO:0000256" key="1">
    <source>
        <dbReference type="SAM" id="MobiDB-lite"/>
    </source>
</evidence>
<proteinExistence type="predicted"/>
<name>A0A6J6ZV83_9ZZZZ</name>
<feature type="region of interest" description="Disordered" evidence="1">
    <location>
        <begin position="62"/>
        <end position="81"/>
    </location>
</feature>
<accession>A0A6J6ZV83</accession>
<evidence type="ECO:0000313" key="2">
    <source>
        <dbReference type="EMBL" id="CAB4824438.1"/>
    </source>
</evidence>
<feature type="compositionally biased region" description="Polar residues" evidence="1">
    <location>
        <begin position="71"/>
        <end position="81"/>
    </location>
</feature>